<reference evidence="7" key="1">
    <citation type="submission" date="2021-08" db="EMBL/GenBank/DDBJ databases">
        <authorList>
            <person name="Misof B."/>
            <person name="Oliver O."/>
            <person name="Podsiadlowski L."/>
            <person name="Donath A."/>
            <person name="Peters R."/>
            <person name="Mayer C."/>
            <person name="Rust J."/>
            <person name="Gunkel S."/>
            <person name="Lesny P."/>
            <person name="Martin S."/>
            <person name="Oeyen J.P."/>
            <person name="Petersen M."/>
            <person name="Panagiotis P."/>
            <person name="Wilbrandt J."/>
            <person name="Tanja T."/>
        </authorList>
    </citation>
    <scope>NUCLEOTIDE SEQUENCE</scope>
    <source>
        <strain evidence="7">GBR_01_08_01A</strain>
        <tissue evidence="7">Thorax + abdomen</tissue>
    </source>
</reference>
<feature type="compositionally biased region" description="Basic and acidic residues" evidence="4">
    <location>
        <begin position="654"/>
        <end position="676"/>
    </location>
</feature>
<feature type="compositionally biased region" description="Basic residues" evidence="4">
    <location>
        <begin position="642"/>
        <end position="653"/>
    </location>
</feature>
<feature type="signal peptide" evidence="6">
    <location>
        <begin position="1"/>
        <end position="26"/>
    </location>
</feature>
<dbReference type="SUPFAM" id="SSF52058">
    <property type="entry name" value="L domain-like"/>
    <property type="match status" value="1"/>
</dbReference>
<protein>
    <recommendedName>
        <fullName evidence="9">Insulin-like growth factor-binding protein complex acid labile subunit</fullName>
    </recommendedName>
</protein>
<dbReference type="EMBL" id="JAIFRP010000142">
    <property type="protein sequence ID" value="KAK2578875.1"/>
    <property type="molecule type" value="Genomic_DNA"/>
</dbReference>
<organism evidence="7 8">
    <name type="scientific">Odynerus spinipes</name>
    <dbReference type="NCBI Taxonomy" id="1348599"/>
    <lineage>
        <taxon>Eukaryota</taxon>
        <taxon>Metazoa</taxon>
        <taxon>Ecdysozoa</taxon>
        <taxon>Arthropoda</taxon>
        <taxon>Hexapoda</taxon>
        <taxon>Insecta</taxon>
        <taxon>Pterygota</taxon>
        <taxon>Neoptera</taxon>
        <taxon>Endopterygota</taxon>
        <taxon>Hymenoptera</taxon>
        <taxon>Apocrita</taxon>
        <taxon>Aculeata</taxon>
        <taxon>Vespoidea</taxon>
        <taxon>Vespidae</taxon>
        <taxon>Eumeninae</taxon>
        <taxon>Odynerus</taxon>
    </lineage>
</organism>
<accession>A0AAD9RG70</accession>
<dbReference type="InterPro" id="IPR001611">
    <property type="entry name" value="Leu-rich_rpt"/>
</dbReference>
<dbReference type="InterPro" id="IPR032675">
    <property type="entry name" value="LRR_dom_sf"/>
</dbReference>
<dbReference type="Pfam" id="PF13855">
    <property type="entry name" value="LRR_8"/>
    <property type="match status" value="3"/>
</dbReference>
<dbReference type="PANTHER" id="PTHR24373:SF397">
    <property type="entry name" value="IG-LIKE DOMAIN-CONTAINING PROTEIN"/>
    <property type="match status" value="1"/>
</dbReference>
<keyword evidence="5" id="KW-0812">Transmembrane</keyword>
<evidence type="ECO:0000256" key="5">
    <source>
        <dbReference type="SAM" id="Phobius"/>
    </source>
</evidence>
<dbReference type="Pfam" id="PF00560">
    <property type="entry name" value="LRR_1"/>
    <property type="match status" value="1"/>
</dbReference>
<evidence type="ECO:0000313" key="7">
    <source>
        <dbReference type="EMBL" id="KAK2578875.1"/>
    </source>
</evidence>
<keyword evidence="8" id="KW-1185">Reference proteome</keyword>
<dbReference type="SMART" id="SM00369">
    <property type="entry name" value="LRR_TYP"/>
    <property type="match status" value="11"/>
</dbReference>
<keyword evidence="5" id="KW-0472">Membrane</keyword>
<evidence type="ECO:0000256" key="2">
    <source>
        <dbReference type="ARBA" id="ARBA00022729"/>
    </source>
</evidence>
<dbReference type="Pfam" id="PF12799">
    <property type="entry name" value="LRR_4"/>
    <property type="match status" value="1"/>
</dbReference>
<evidence type="ECO:0000256" key="4">
    <source>
        <dbReference type="SAM" id="MobiDB-lite"/>
    </source>
</evidence>
<feature type="chain" id="PRO_5042182823" description="Insulin-like growth factor-binding protein complex acid labile subunit" evidence="6">
    <location>
        <begin position="27"/>
        <end position="785"/>
    </location>
</feature>
<dbReference type="AlphaFoldDB" id="A0AAD9RG70"/>
<evidence type="ECO:0000313" key="8">
    <source>
        <dbReference type="Proteomes" id="UP001258017"/>
    </source>
</evidence>
<keyword evidence="5" id="KW-1133">Transmembrane helix</keyword>
<dbReference type="InterPro" id="IPR050328">
    <property type="entry name" value="Dev_Immune_Receptor"/>
</dbReference>
<dbReference type="InterPro" id="IPR003591">
    <property type="entry name" value="Leu-rich_rpt_typical-subtyp"/>
</dbReference>
<name>A0AAD9RG70_9HYME</name>
<dbReference type="Proteomes" id="UP001258017">
    <property type="component" value="Unassembled WGS sequence"/>
</dbReference>
<gene>
    <name evidence="7" type="ORF">KPH14_009743</name>
</gene>
<dbReference type="Gene3D" id="3.80.10.10">
    <property type="entry name" value="Ribonuclease Inhibitor"/>
    <property type="match status" value="4"/>
</dbReference>
<keyword evidence="3" id="KW-0677">Repeat</keyword>
<keyword evidence="2 6" id="KW-0732">Signal</keyword>
<feature type="region of interest" description="Disordered" evidence="4">
    <location>
        <begin position="637"/>
        <end position="750"/>
    </location>
</feature>
<evidence type="ECO:0000256" key="1">
    <source>
        <dbReference type="ARBA" id="ARBA00022614"/>
    </source>
</evidence>
<keyword evidence="1" id="KW-0433">Leucine-rich repeat</keyword>
<reference evidence="7" key="2">
    <citation type="journal article" date="2023" name="Commun. Biol.">
        <title>Intrasexual cuticular hydrocarbon dimorphism in a wasp sheds light on hydrocarbon biosynthesis genes in Hymenoptera.</title>
        <authorList>
            <person name="Moris V.C."/>
            <person name="Podsiadlowski L."/>
            <person name="Martin S."/>
            <person name="Oeyen J.P."/>
            <person name="Donath A."/>
            <person name="Petersen M."/>
            <person name="Wilbrandt J."/>
            <person name="Misof B."/>
            <person name="Liedtke D."/>
            <person name="Thamm M."/>
            <person name="Scheiner R."/>
            <person name="Schmitt T."/>
            <person name="Niehuis O."/>
        </authorList>
    </citation>
    <scope>NUCLEOTIDE SEQUENCE</scope>
    <source>
        <strain evidence="7">GBR_01_08_01A</strain>
    </source>
</reference>
<evidence type="ECO:0000256" key="3">
    <source>
        <dbReference type="ARBA" id="ARBA00022737"/>
    </source>
</evidence>
<evidence type="ECO:0008006" key="9">
    <source>
        <dbReference type="Google" id="ProtNLM"/>
    </source>
</evidence>
<comment type="caution">
    <text evidence="7">The sequence shown here is derived from an EMBL/GenBank/DDBJ whole genome shotgun (WGS) entry which is preliminary data.</text>
</comment>
<dbReference type="SMART" id="SM00365">
    <property type="entry name" value="LRR_SD22"/>
    <property type="match status" value="4"/>
</dbReference>
<dbReference type="PANTHER" id="PTHR24373">
    <property type="entry name" value="SLIT RELATED LEUCINE-RICH REPEAT NEURONAL PROTEIN"/>
    <property type="match status" value="1"/>
</dbReference>
<sequence length="785" mass="89443">MELARTLGLLAISFIVIHHLTGSTLAQNLCPVRCLCHFSLRPRTIMCSKQGLTIFPSNITDIVEHLDLSSNLLTEITDDIERFVDIQYLNLAKNRLYSLPNGIGNLNNLRKLDLSDNDISDIANIAPINRLPSLIVVYLSKNPISDLKELNSSVLQAVDASQCDIKVIDNKTLEGLPNLMSLSLAENPLKEIRKPFSNNLRWLDMSNCLLNYLSPDTFAGFPVLEELRLTNNPTLVYSTRHSTLKHLNLKRLDVSSCNLDRPGLHGMPLLTHVRLSRNTIRLLPNRIFAKNRQLTHLFLNSNGIEHLNTSTFEGLVRLQHLDLSANPLEFIHATTFLDNIELKSLNLSYNNLHKFPSVTSVLTSLDLSFNFIDSLERNSLNGMPKIKSLILSDNRLQRLPNGLQSMMLTTLNIRRNRVVELNNSSFAELPALEKIDVSGNRLTEAIDPIIFRNNLNLASIRLEDNPWRCDCLQLYITFQYLTNPPAKTMSSTLICQSPTNISGYSWETACYNVWNGELFYSNNRSWALFLVCAFILVILVGTIASIKHTMKMKRRAIEERRRIDRMEGIERIRLLQMRNQQEQEAAQRRPEPRIHPLELIGPPSYEEAVQMPRLAHSLDALNEVSVENVALTTLGSVDNLGGKRKRTRRPRKRTQSEDNLLRREERRVERLRRERSGSAGNVCENGQGPPTTNSVRARSTSSRRQRRQNILEELDESGGSGKTRPRPQTPSARKKKRRTTIRDGHLTDDEDSDIEIVTNNRSIIIRDLRREPRSGHREPQTECDS</sequence>
<dbReference type="InterPro" id="IPR025875">
    <property type="entry name" value="Leu-rich_rpt_4"/>
</dbReference>
<proteinExistence type="predicted"/>
<evidence type="ECO:0000256" key="6">
    <source>
        <dbReference type="SAM" id="SignalP"/>
    </source>
</evidence>
<dbReference type="SUPFAM" id="SSF52047">
    <property type="entry name" value="RNI-like"/>
    <property type="match status" value="1"/>
</dbReference>
<dbReference type="PROSITE" id="PS51450">
    <property type="entry name" value="LRR"/>
    <property type="match status" value="2"/>
</dbReference>
<feature type="transmembrane region" description="Helical" evidence="5">
    <location>
        <begin position="526"/>
        <end position="546"/>
    </location>
</feature>